<dbReference type="Proteomes" id="UP000095281">
    <property type="component" value="Unplaced"/>
</dbReference>
<proteinExistence type="predicted"/>
<feature type="region of interest" description="Disordered" evidence="1">
    <location>
        <begin position="30"/>
        <end position="49"/>
    </location>
</feature>
<evidence type="ECO:0000256" key="1">
    <source>
        <dbReference type="SAM" id="MobiDB-lite"/>
    </source>
</evidence>
<evidence type="ECO:0000256" key="2">
    <source>
        <dbReference type="SAM" id="Phobius"/>
    </source>
</evidence>
<organism evidence="3 4">
    <name type="scientific">Meloidogyne hapla</name>
    <name type="common">Root-knot nematode worm</name>
    <dbReference type="NCBI Taxonomy" id="6305"/>
    <lineage>
        <taxon>Eukaryota</taxon>
        <taxon>Metazoa</taxon>
        <taxon>Ecdysozoa</taxon>
        <taxon>Nematoda</taxon>
        <taxon>Chromadorea</taxon>
        <taxon>Rhabditida</taxon>
        <taxon>Tylenchina</taxon>
        <taxon>Tylenchomorpha</taxon>
        <taxon>Tylenchoidea</taxon>
        <taxon>Meloidogynidae</taxon>
        <taxon>Meloidogyninae</taxon>
        <taxon>Meloidogyne</taxon>
    </lineage>
</organism>
<keyword evidence="3" id="KW-1185">Reference proteome</keyword>
<sequence length="252" mass="29721">MSYNPIPYLRRRFSRAPTNPNAAVVLNVNPNEQNQEREAAGPQQNDDSGMELIPVRDVNARFDQLERHIEQILGRLPANNEVKKTSWSWSFANIWAFFVSSASILCLNIGIIAAFLGVYYYILPKFEVINDRFNQLEKNLDFINKSIIDLDIKFEKKLDDLDIKFEKKIEEKFNKFEKKIEVKFEETLNQFEKKIEVKFNKFEKKIEEKMNSLEDKWSNFENNMNFLIRGVKERISAMETIATFLKEFIEGL</sequence>
<keyword evidence="2" id="KW-0472">Membrane</keyword>
<dbReference type="WBParaSite" id="MhA1_Contig647.frz3.gene11">
    <property type="protein sequence ID" value="MhA1_Contig647.frz3.gene11"/>
    <property type="gene ID" value="MhA1_Contig647.frz3.gene11"/>
</dbReference>
<accession>A0A1I8BWH2</accession>
<reference evidence="4" key="1">
    <citation type="submission" date="2016-11" db="UniProtKB">
        <authorList>
            <consortium name="WormBaseParasite"/>
        </authorList>
    </citation>
    <scope>IDENTIFICATION</scope>
</reference>
<keyword evidence="2" id="KW-0812">Transmembrane</keyword>
<keyword evidence="2" id="KW-1133">Transmembrane helix</keyword>
<name>A0A1I8BWH2_MELHA</name>
<protein>
    <submittedName>
        <fullName evidence="4">Uncharacterized protein</fullName>
    </submittedName>
</protein>
<dbReference type="AlphaFoldDB" id="A0A1I8BWH2"/>
<feature type="transmembrane region" description="Helical" evidence="2">
    <location>
        <begin position="94"/>
        <end position="122"/>
    </location>
</feature>
<evidence type="ECO:0000313" key="4">
    <source>
        <dbReference type="WBParaSite" id="MhA1_Contig647.frz3.gene11"/>
    </source>
</evidence>
<evidence type="ECO:0000313" key="3">
    <source>
        <dbReference type="Proteomes" id="UP000095281"/>
    </source>
</evidence>